<dbReference type="EMBL" id="LCKS01000005">
    <property type="protein sequence ID" value="KKU02936.1"/>
    <property type="molecule type" value="Genomic_DNA"/>
</dbReference>
<sequence>MSNVDVLVAGAGLSGLTLAREMESGGVNYRLVDTRKGPQDFKRAMYLISSVIARQLSLGETCVEGEKPIVGYREYDAATGRMVDGLGPILSGEIGFTPVSQYRIEKSLRSGEIGRNISWGTTVEGLVDSGSGVEVTTNRGNIRAKLVVDATGHSAAVTKMAGKREGDYLIRALRGGSYPVTGHDPRVIHFVSGLERNEGNWMVPLGESGAEVMAGQVMPVSGAREWWDKYGQGALENLVGWYEKKLGISISLPGNGGENMAFRVDPAPASQFKGGVVPFGEAAGLNSPIHGQLIDVLPLYAKTLADEIVRAKERGEWMNVGKGFYRKFLTAPPFLYLIHRGFLENRIRGGSRTGGVNRFIYKILREEFDDFSLWRILQEGGLKLEDVVRLSIRRPREMTGFIVGSTPVLAHLLVTRPDLYVQFVASMPGRIASLAKDRLGSSAV</sequence>
<dbReference type="Gene3D" id="3.50.50.60">
    <property type="entry name" value="FAD/NAD(P)-binding domain"/>
    <property type="match status" value="1"/>
</dbReference>
<dbReference type="Pfam" id="PF01494">
    <property type="entry name" value="FAD_binding_3"/>
    <property type="match status" value="1"/>
</dbReference>
<dbReference type="InterPro" id="IPR036188">
    <property type="entry name" value="FAD/NAD-bd_sf"/>
</dbReference>
<name>A0A0G1M3W7_9BACT</name>
<protein>
    <submittedName>
        <fullName evidence="2">OxyL-like protein</fullName>
    </submittedName>
</protein>
<proteinExistence type="predicted"/>
<dbReference type="AlphaFoldDB" id="A0A0G1M3W7"/>
<dbReference type="Gene3D" id="3.30.70.2450">
    <property type="match status" value="1"/>
</dbReference>
<feature type="domain" description="FAD-binding" evidence="1">
    <location>
        <begin position="4"/>
        <end position="229"/>
    </location>
</feature>
<reference evidence="2 3" key="1">
    <citation type="journal article" date="2015" name="Nature">
        <title>rRNA introns, odd ribosomes, and small enigmatic genomes across a large radiation of phyla.</title>
        <authorList>
            <person name="Brown C.T."/>
            <person name="Hug L.A."/>
            <person name="Thomas B.C."/>
            <person name="Sharon I."/>
            <person name="Castelle C.J."/>
            <person name="Singh A."/>
            <person name="Wilkins M.J."/>
            <person name="Williams K.H."/>
            <person name="Banfield J.F."/>
        </authorList>
    </citation>
    <scope>NUCLEOTIDE SEQUENCE [LARGE SCALE GENOMIC DNA]</scope>
</reference>
<accession>A0A0G1M3W7</accession>
<dbReference type="SUPFAM" id="SSF51905">
    <property type="entry name" value="FAD/NAD(P)-binding domain"/>
    <property type="match status" value="1"/>
</dbReference>
<evidence type="ECO:0000259" key="1">
    <source>
        <dbReference type="Pfam" id="PF01494"/>
    </source>
</evidence>
<evidence type="ECO:0000313" key="2">
    <source>
        <dbReference type="EMBL" id="KKU02936.1"/>
    </source>
</evidence>
<comment type="caution">
    <text evidence="2">The sequence shown here is derived from an EMBL/GenBank/DDBJ whole genome shotgun (WGS) entry which is preliminary data.</text>
</comment>
<dbReference type="Proteomes" id="UP000034264">
    <property type="component" value="Unassembled WGS sequence"/>
</dbReference>
<gene>
    <name evidence="2" type="ORF">UX05_C0005G0013</name>
</gene>
<dbReference type="InterPro" id="IPR002938">
    <property type="entry name" value="FAD-bd"/>
</dbReference>
<organism evidence="2 3">
    <name type="scientific">Candidatus Amesbacteria bacterium GW2011_GWC2_45_19</name>
    <dbReference type="NCBI Taxonomy" id="1618366"/>
    <lineage>
        <taxon>Bacteria</taxon>
        <taxon>Candidatus Amesiibacteriota</taxon>
    </lineage>
</organism>
<evidence type="ECO:0000313" key="3">
    <source>
        <dbReference type="Proteomes" id="UP000034264"/>
    </source>
</evidence>
<dbReference type="GO" id="GO:0071949">
    <property type="term" value="F:FAD binding"/>
    <property type="evidence" value="ECO:0007669"/>
    <property type="project" value="InterPro"/>
</dbReference>
<dbReference type="PRINTS" id="PR00420">
    <property type="entry name" value="RNGMNOXGNASE"/>
</dbReference>